<feature type="transmembrane region" description="Helical" evidence="9">
    <location>
        <begin position="21"/>
        <end position="38"/>
    </location>
</feature>
<evidence type="ECO:0000256" key="2">
    <source>
        <dbReference type="ARBA" id="ARBA00005697"/>
    </source>
</evidence>
<dbReference type="Proteomes" id="UP001595962">
    <property type="component" value="Unassembled WGS sequence"/>
</dbReference>
<keyword evidence="11" id="KW-1185">Reference proteome</keyword>
<evidence type="ECO:0000313" key="11">
    <source>
        <dbReference type="Proteomes" id="UP001595962"/>
    </source>
</evidence>
<dbReference type="InterPro" id="IPR026033">
    <property type="entry name" value="Azg-like_bact_archaea"/>
</dbReference>
<comment type="similarity">
    <text evidence="2 8">Belongs to the nucleobase:cation symporter-2 (NCS2) (TC 2.A.40) family. Azg-like subfamily.</text>
</comment>
<feature type="transmembrane region" description="Helical" evidence="9">
    <location>
        <begin position="50"/>
        <end position="71"/>
    </location>
</feature>
<protein>
    <submittedName>
        <fullName evidence="10">NCS2 family permease</fullName>
    </submittedName>
</protein>
<evidence type="ECO:0000256" key="3">
    <source>
        <dbReference type="ARBA" id="ARBA00022448"/>
    </source>
</evidence>
<feature type="transmembrane region" description="Helical" evidence="9">
    <location>
        <begin position="195"/>
        <end position="212"/>
    </location>
</feature>
<evidence type="ECO:0000256" key="5">
    <source>
        <dbReference type="ARBA" id="ARBA00022692"/>
    </source>
</evidence>
<feature type="transmembrane region" description="Helical" evidence="9">
    <location>
        <begin position="170"/>
        <end position="188"/>
    </location>
</feature>
<gene>
    <name evidence="10" type="ORF">ACFO3I_09240</name>
</gene>
<evidence type="ECO:0000256" key="1">
    <source>
        <dbReference type="ARBA" id="ARBA00004651"/>
    </source>
</evidence>
<keyword evidence="7 8" id="KW-0472">Membrane</keyword>
<evidence type="ECO:0000313" key="10">
    <source>
        <dbReference type="EMBL" id="MFC4655196.1"/>
    </source>
</evidence>
<feature type="transmembrane region" description="Helical" evidence="9">
    <location>
        <begin position="132"/>
        <end position="158"/>
    </location>
</feature>
<accession>A0ABV9JLQ4</accession>
<feature type="transmembrane region" description="Helical" evidence="9">
    <location>
        <begin position="99"/>
        <end position="120"/>
    </location>
</feature>
<evidence type="ECO:0000256" key="6">
    <source>
        <dbReference type="ARBA" id="ARBA00022989"/>
    </source>
</evidence>
<feature type="transmembrane region" description="Helical" evidence="9">
    <location>
        <begin position="375"/>
        <end position="399"/>
    </location>
</feature>
<dbReference type="RefSeq" id="WP_377333600.1">
    <property type="nucleotide sequence ID" value="NZ_JBHSGB010000009.1"/>
</dbReference>
<keyword evidence="5 8" id="KW-0812">Transmembrane</keyword>
<dbReference type="EMBL" id="JBHSGB010000009">
    <property type="protein sequence ID" value="MFC4655196.1"/>
    <property type="molecule type" value="Genomic_DNA"/>
</dbReference>
<keyword evidence="6 8" id="KW-1133">Transmembrane helix</keyword>
<dbReference type="InterPro" id="IPR006043">
    <property type="entry name" value="NCS2"/>
</dbReference>
<feature type="transmembrane region" description="Helical" evidence="9">
    <location>
        <begin position="232"/>
        <end position="253"/>
    </location>
</feature>
<feature type="transmembrane region" description="Helical" evidence="9">
    <location>
        <begin position="76"/>
        <end position="93"/>
    </location>
</feature>
<feature type="transmembrane region" description="Helical" evidence="9">
    <location>
        <begin position="343"/>
        <end position="363"/>
    </location>
</feature>
<organism evidence="10 11">
    <name type="scientific">Rheinheimera marina</name>
    <dbReference type="NCBI Taxonomy" id="1774958"/>
    <lineage>
        <taxon>Bacteria</taxon>
        <taxon>Pseudomonadati</taxon>
        <taxon>Pseudomonadota</taxon>
        <taxon>Gammaproteobacteria</taxon>
        <taxon>Chromatiales</taxon>
        <taxon>Chromatiaceae</taxon>
        <taxon>Rheinheimera</taxon>
    </lineage>
</organism>
<dbReference type="Pfam" id="PF00860">
    <property type="entry name" value="Xan_ur_permease"/>
    <property type="match status" value="1"/>
</dbReference>
<reference evidence="11" key="1">
    <citation type="journal article" date="2019" name="Int. J. Syst. Evol. Microbiol.">
        <title>The Global Catalogue of Microorganisms (GCM) 10K type strain sequencing project: providing services to taxonomists for standard genome sequencing and annotation.</title>
        <authorList>
            <consortium name="The Broad Institute Genomics Platform"/>
            <consortium name="The Broad Institute Genome Sequencing Center for Infectious Disease"/>
            <person name="Wu L."/>
            <person name="Ma J."/>
        </authorList>
    </citation>
    <scope>NUCLEOTIDE SEQUENCE [LARGE SCALE GENOMIC DNA]</scope>
    <source>
        <strain evidence="11">DT28</strain>
    </source>
</reference>
<dbReference type="PANTHER" id="PTHR43337">
    <property type="entry name" value="XANTHINE/URACIL PERMEASE C887.17-RELATED"/>
    <property type="match status" value="1"/>
</dbReference>
<comment type="subcellular location">
    <subcellularLocation>
        <location evidence="1 8">Cell membrane</location>
        <topology evidence="1 8">Multi-pass membrane protein</topology>
    </subcellularLocation>
</comment>
<dbReference type="InterPro" id="IPR045018">
    <property type="entry name" value="Azg-like"/>
</dbReference>
<name>A0ABV9JLQ4_9GAMM</name>
<feature type="transmembrane region" description="Helical" evidence="9">
    <location>
        <begin position="411"/>
        <end position="431"/>
    </location>
</feature>
<evidence type="ECO:0000256" key="4">
    <source>
        <dbReference type="ARBA" id="ARBA00022475"/>
    </source>
</evidence>
<sequence length="432" mass="45693">MHTLLDTWFRISERQSSVKKELVAGLTTFMAMSYILFVNPSMLAQTGMDAGAVFVATCLAAAFGSVLMGLLANLPVALAPGMGLNAFFTYVIVLEQGYAWQTALAAVFCSGVLFLLLSIFRIREWIIQSIPFALKMGIAAGIGMFLALIALKTAAVIVASPATLVTLGDLHDPKVLLAILGFFLIFALAHRKQHAAVFISIVLISLIGLARGDTEFHGMLSLPPSLAPTLLQLDFAAALQWAMIPVILSLLFLDLFDTSGTLVAVSQRAGLMKANGQISQLDKALLADSSATIAGSLLGTSTTTSYVESTAGVAAGGRTGLTAVVTGLCFLAALWLSPLAAMVPPYATAGALFYVATLMLSSLQHVHWEEITEAVPVVVVLVMMPLTFSIADGIGMGFISYTVLCALTGRWSQTSISVWLLTAVFVAKFVFS</sequence>
<dbReference type="PANTHER" id="PTHR43337:SF1">
    <property type="entry name" value="XANTHINE_URACIL PERMEASE C887.17-RELATED"/>
    <property type="match status" value="1"/>
</dbReference>
<evidence type="ECO:0000256" key="8">
    <source>
        <dbReference type="PIRNR" id="PIRNR005353"/>
    </source>
</evidence>
<keyword evidence="4 8" id="KW-1003">Cell membrane</keyword>
<comment type="caution">
    <text evidence="10">The sequence shown here is derived from an EMBL/GenBank/DDBJ whole genome shotgun (WGS) entry which is preliminary data.</text>
</comment>
<keyword evidence="3 8" id="KW-0813">Transport</keyword>
<feature type="transmembrane region" description="Helical" evidence="9">
    <location>
        <begin position="319"/>
        <end position="337"/>
    </location>
</feature>
<evidence type="ECO:0000256" key="9">
    <source>
        <dbReference type="SAM" id="Phobius"/>
    </source>
</evidence>
<evidence type="ECO:0000256" key="7">
    <source>
        <dbReference type="ARBA" id="ARBA00023136"/>
    </source>
</evidence>
<proteinExistence type="inferred from homology"/>
<dbReference type="PIRSF" id="PIRSF005353">
    <property type="entry name" value="PbuG"/>
    <property type="match status" value="1"/>
</dbReference>